<dbReference type="STRING" id="401562.NS365_15145"/>
<feature type="transmembrane region" description="Helical" evidence="8">
    <location>
        <begin position="100"/>
        <end position="118"/>
    </location>
</feature>
<dbReference type="InterPro" id="IPR002781">
    <property type="entry name" value="TM_pro_TauE-like"/>
</dbReference>
<keyword evidence="4 8" id="KW-1003">Cell membrane</keyword>
<name>A0A175QXG2_9HYPH</name>
<comment type="similarity">
    <text evidence="2 8">Belongs to the 4-toluene sulfonate uptake permease (TSUP) (TC 2.A.102) family.</text>
</comment>
<dbReference type="Pfam" id="PF01925">
    <property type="entry name" value="TauE"/>
    <property type="match status" value="1"/>
</dbReference>
<keyword evidence="6 8" id="KW-1133">Transmembrane helix</keyword>
<evidence type="ECO:0000313" key="10">
    <source>
        <dbReference type="Proteomes" id="UP000078272"/>
    </source>
</evidence>
<protein>
    <recommendedName>
        <fullName evidence="8">Probable membrane transporter protein</fullName>
    </recommendedName>
</protein>
<comment type="caution">
    <text evidence="9">The sequence shown here is derived from an EMBL/GenBank/DDBJ whole genome shotgun (WGS) entry which is preliminary data.</text>
</comment>
<feature type="transmembrane region" description="Helical" evidence="8">
    <location>
        <begin position="187"/>
        <end position="209"/>
    </location>
</feature>
<evidence type="ECO:0000256" key="7">
    <source>
        <dbReference type="ARBA" id="ARBA00023136"/>
    </source>
</evidence>
<evidence type="ECO:0000256" key="5">
    <source>
        <dbReference type="ARBA" id="ARBA00022692"/>
    </source>
</evidence>
<dbReference type="Proteomes" id="UP000078272">
    <property type="component" value="Unassembled WGS sequence"/>
</dbReference>
<comment type="subcellular location">
    <subcellularLocation>
        <location evidence="1 8">Cell membrane</location>
        <topology evidence="1 8">Multi-pass membrane protein</topology>
    </subcellularLocation>
</comment>
<feature type="transmembrane region" description="Helical" evidence="8">
    <location>
        <begin position="139"/>
        <end position="167"/>
    </location>
</feature>
<dbReference type="PANTHER" id="PTHR30269:SF0">
    <property type="entry name" value="MEMBRANE TRANSPORTER PROTEIN YFCA-RELATED"/>
    <property type="match status" value="1"/>
</dbReference>
<keyword evidence="3" id="KW-0813">Transport</keyword>
<keyword evidence="7 8" id="KW-0472">Membrane</keyword>
<dbReference type="PATRIC" id="fig|401562.3.peg.5056"/>
<feature type="transmembrane region" description="Helical" evidence="8">
    <location>
        <begin position="76"/>
        <end position="94"/>
    </location>
</feature>
<evidence type="ECO:0000256" key="6">
    <source>
        <dbReference type="ARBA" id="ARBA00022989"/>
    </source>
</evidence>
<gene>
    <name evidence="9" type="ORF">NS226_22695</name>
</gene>
<evidence type="ECO:0000256" key="8">
    <source>
        <dbReference type="RuleBase" id="RU363041"/>
    </source>
</evidence>
<sequence length="248" mass="25742">MPLDLVFLLLVGAAFLAGFIDAIAGGGGMITVPALLLGGVDPLTALGTNKLQSLFGSGSATIAYARKGHMRITDMWGAGLLSAGGSACGALLAASLPLDFLRTLLPFLLIAIAIYFALKPGLSDVDRERRISPKRFALVVVPLIGAYDGLFGPGTGSFFMLAFVGLAGYGVLKATAHTKFLNFASNLGGFLIFASVGTIHWKLGLAMGVAQFLGARLGAASAMRFGSRLIRPLLVTVCIALALRLLWS</sequence>
<keyword evidence="5 8" id="KW-0812">Transmembrane</keyword>
<evidence type="ECO:0000256" key="3">
    <source>
        <dbReference type="ARBA" id="ARBA00022448"/>
    </source>
</evidence>
<evidence type="ECO:0000256" key="4">
    <source>
        <dbReference type="ARBA" id="ARBA00022475"/>
    </source>
</evidence>
<evidence type="ECO:0000256" key="2">
    <source>
        <dbReference type="ARBA" id="ARBA00009142"/>
    </source>
</evidence>
<feature type="transmembrane region" description="Helical" evidence="8">
    <location>
        <begin position="229"/>
        <end position="247"/>
    </location>
</feature>
<dbReference type="EMBL" id="LDPZ01000085">
    <property type="protein sequence ID" value="KTQ80723.1"/>
    <property type="molecule type" value="Genomic_DNA"/>
</dbReference>
<organism evidence="9 10">
    <name type="scientific">Aureimonas ureilytica</name>
    <dbReference type="NCBI Taxonomy" id="401562"/>
    <lineage>
        <taxon>Bacteria</taxon>
        <taxon>Pseudomonadati</taxon>
        <taxon>Pseudomonadota</taxon>
        <taxon>Alphaproteobacteria</taxon>
        <taxon>Hyphomicrobiales</taxon>
        <taxon>Aurantimonadaceae</taxon>
        <taxon>Aureimonas</taxon>
    </lineage>
</organism>
<proteinExistence type="inferred from homology"/>
<reference evidence="9 10" key="1">
    <citation type="journal article" date="2016" name="Front. Microbiol.">
        <title>Genomic Resource of Rice Seed Associated Bacteria.</title>
        <authorList>
            <person name="Midha S."/>
            <person name="Bansal K."/>
            <person name="Sharma S."/>
            <person name="Kumar N."/>
            <person name="Patil P.P."/>
            <person name="Chaudhry V."/>
            <person name="Patil P.B."/>
        </authorList>
    </citation>
    <scope>NUCLEOTIDE SEQUENCE [LARGE SCALE GENOMIC DNA]</scope>
    <source>
        <strain evidence="9 10">NS226</strain>
    </source>
</reference>
<dbReference type="eggNOG" id="COG0730">
    <property type="taxonomic scope" value="Bacteria"/>
</dbReference>
<dbReference type="InterPro" id="IPR052017">
    <property type="entry name" value="TSUP"/>
</dbReference>
<evidence type="ECO:0000256" key="1">
    <source>
        <dbReference type="ARBA" id="ARBA00004651"/>
    </source>
</evidence>
<evidence type="ECO:0000313" key="9">
    <source>
        <dbReference type="EMBL" id="KTQ80723.1"/>
    </source>
</evidence>
<dbReference type="AlphaFoldDB" id="A0A175QXG2"/>
<dbReference type="PANTHER" id="PTHR30269">
    <property type="entry name" value="TRANSMEMBRANE PROTEIN YFCA"/>
    <property type="match status" value="1"/>
</dbReference>
<dbReference type="OrthoDB" id="554695at2"/>
<accession>A0A175QXG2</accession>
<dbReference type="GO" id="GO:0005886">
    <property type="term" value="C:plasma membrane"/>
    <property type="evidence" value="ECO:0007669"/>
    <property type="project" value="UniProtKB-SubCell"/>
</dbReference>
<dbReference type="RefSeq" id="WP_058636887.1">
    <property type="nucleotide sequence ID" value="NZ_LDPZ01000085.1"/>
</dbReference>